<dbReference type="NCBIfam" id="TIGR00912">
    <property type="entry name" value="2A0309"/>
    <property type="match status" value="1"/>
</dbReference>
<dbReference type="AlphaFoldDB" id="A0A2N3LH64"/>
<dbReference type="InterPro" id="IPR004761">
    <property type="entry name" value="Spore_GerAB"/>
</dbReference>
<evidence type="ECO:0000256" key="6">
    <source>
        <dbReference type="ARBA" id="ARBA00022989"/>
    </source>
</evidence>
<dbReference type="OrthoDB" id="2380240at2"/>
<feature type="transmembrane region" description="Helical" evidence="8">
    <location>
        <begin position="12"/>
        <end position="33"/>
    </location>
</feature>
<feature type="transmembrane region" description="Helical" evidence="8">
    <location>
        <begin position="122"/>
        <end position="139"/>
    </location>
</feature>
<feature type="transmembrane region" description="Helical" evidence="8">
    <location>
        <begin position="146"/>
        <end position="169"/>
    </location>
</feature>
<proteinExistence type="inferred from homology"/>
<comment type="caution">
    <text evidence="9">The sequence shown here is derived from an EMBL/GenBank/DDBJ whole genome shotgun (WGS) entry which is preliminary data.</text>
</comment>
<evidence type="ECO:0000256" key="2">
    <source>
        <dbReference type="ARBA" id="ARBA00007998"/>
    </source>
</evidence>
<keyword evidence="10" id="KW-1185">Reference proteome</keyword>
<keyword evidence="5 8" id="KW-0812">Transmembrane</keyword>
<organism evidence="9 10">
    <name type="scientific">Heyndrickxia camelliae</name>
    <dbReference type="NCBI Taxonomy" id="1707093"/>
    <lineage>
        <taxon>Bacteria</taxon>
        <taxon>Bacillati</taxon>
        <taxon>Bacillota</taxon>
        <taxon>Bacilli</taxon>
        <taxon>Bacillales</taxon>
        <taxon>Bacillaceae</taxon>
        <taxon>Heyndrickxia</taxon>
    </lineage>
</organism>
<evidence type="ECO:0000256" key="7">
    <source>
        <dbReference type="ARBA" id="ARBA00023136"/>
    </source>
</evidence>
<dbReference type="Gene3D" id="1.20.1740.10">
    <property type="entry name" value="Amino acid/polyamine transporter I"/>
    <property type="match status" value="1"/>
</dbReference>
<evidence type="ECO:0000256" key="5">
    <source>
        <dbReference type="ARBA" id="ARBA00022692"/>
    </source>
</evidence>
<dbReference type="PANTHER" id="PTHR34975:SF2">
    <property type="entry name" value="SPORE GERMINATION PROTEIN A2"/>
    <property type="match status" value="1"/>
</dbReference>
<keyword evidence="3" id="KW-0813">Transport</keyword>
<dbReference type="EMBL" id="PIQO01000014">
    <property type="protein sequence ID" value="PKR83929.1"/>
    <property type="molecule type" value="Genomic_DNA"/>
</dbReference>
<comment type="subcellular location">
    <subcellularLocation>
        <location evidence="1">Membrane</location>
        <topology evidence="1">Multi-pass membrane protein</topology>
    </subcellularLocation>
</comment>
<evidence type="ECO:0000313" key="9">
    <source>
        <dbReference type="EMBL" id="PKR83929.1"/>
    </source>
</evidence>
<protein>
    <submittedName>
        <fullName evidence="9">Spore gernimation protein GerB</fullName>
    </submittedName>
</protein>
<name>A0A2N3LH64_9BACI</name>
<gene>
    <name evidence="9" type="ORF">CWO92_16880</name>
</gene>
<feature type="transmembrane region" description="Helical" evidence="8">
    <location>
        <begin position="304"/>
        <end position="322"/>
    </location>
</feature>
<dbReference type="GO" id="GO:0016020">
    <property type="term" value="C:membrane"/>
    <property type="evidence" value="ECO:0007669"/>
    <property type="project" value="UniProtKB-SubCell"/>
</dbReference>
<evidence type="ECO:0000313" key="10">
    <source>
        <dbReference type="Proteomes" id="UP000233440"/>
    </source>
</evidence>
<dbReference type="PANTHER" id="PTHR34975">
    <property type="entry name" value="SPORE GERMINATION PROTEIN A2"/>
    <property type="match status" value="1"/>
</dbReference>
<evidence type="ECO:0000256" key="4">
    <source>
        <dbReference type="ARBA" id="ARBA00022544"/>
    </source>
</evidence>
<sequence>MQPQMIPENRKFSPYLVFHTTCGMQIGVGALGFQRIIANIAGYDSWQSVIISGVVTILVMSLMYRQLEMVNGDLSDIHQFVLGKWVGKILDIFFIVYFSMLVLTVLRTYIEVIQVWMYPDLSTFWFSLAYLLLCIYIIYGGIRTIVGITFFSFVLPFFIVYILGAAIPYGDFRHFLPLFNHSMNEIVKAAQSTTLTYLGFETIMIYYPFIKEPNKSKKWAILGGVFTTLLYLYMTIITFAFYGEEQLQKDIWATLTTFKIVRLPVVERFEYIGIANWCLIILPNVCLSLWCASRLLKRTIHIKHTYTLWFISFVVLIASPLLKKRLHIDMLNNIIGNIGFLINFIYIPIILLLVSIIKKVKKNP</sequence>
<feature type="transmembrane region" description="Helical" evidence="8">
    <location>
        <begin position="45"/>
        <end position="64"/>
    </location>
</feature>
<reference evidence="9 10" key="1">
    <citation type="submission" date="2017-11" db="EMBL/GenBank/DDBJ databases">
        <title>Bacillus camelliae sp. nov., isolated from pu'er tea.</title>
        <authorList>
            <person name="Niu L."/>
        </authorList>
    </citation>
    <scope>NUCLEOTIDE SEQUENCE [LARGE SCALE GENOMIC DNA]</scope>
    <source>
        <strain evidence="9 10">7578-1</strain>
    </source>
</reference>
<keyword evidence="4" id="KW-0309">Germination</keyword>
<feature type="transmembrane region" description="Helical" evidence="8">
    <location>
        <begin position="271"/>
        <end position="292"/>
    </location>
</feature>
<evidence type="ECO:0000256" key="3">
    <source>
        <dbReference type="ARBA" id="ARBA00022448"/>
    </source>
</evidence>
<dbReference type="RefSeq" id="WP_101355382.1">
    <property type="nucleotide sequence ID" value="NZ_PIQO01000014.1"/>
</dbReference>
<comment type="similarity">
    <text evidence="2">Belongs to the amino acid-polyamine-organocation (APC) superfamily. Spore germination protein (SGP) (TC 2.A.3.9) family.</text>
</comment>
<feature type="transmembrane region" description="Helical" evidence="8">
    <location>
        <begin position="189"/>
        <end position="207"/>
    </location>
</feature>
<keyword evidence="7 8" id="KW-0472">Membrane</keyword>
<feature type="transmembrane region" description="Helical" evidence="8">
    <location>
        <begin position="334"/>
        <end position="357"/>
    </location>
</feature>
<accession>A0A2N3LH64</accession>
<keyword evidence="6 8" id="KW-1133">Transmembrane helix</keyword>
<evidence type="ECO:0000256" key="8">
    <source>
        <dbReference type="SAM" id="Phobius"/>
    </source>
</evidence>
<feature type="transmembrane region" description="Helical" evidence="8">
    <location>
        <begin position="219"/>
        <end position="242"/>
    </location>
</feature>
<feature type="transmembrane region" description="Helical" evidence="8">
    <location>
        <begin position="85"/>
        <end position="110"/>
    </location>
</feature>
<dbReference type="GO" id="GO:0009847">
    <property type="term" value="P:spore germination"/>
    <property type="evidence" value="ECO:0007669"/>
    <property type="project" value="InterPro"/>
</dbReference>
<dbReference type="Pfam" id="PF03845">
    <property type="entry name" value="Spore_permease"/>
    <property type="match status" value="1"/>
</dbReference>
<evidence type="ECO:0000256" key="1">
    <source>
        <dbReference type="ARBA" id="ARBA00004141"/>
    </source>
</evidence>
<dbReference type="Proteomes" id="UP000233440">
    <property type="component" value="Unassembled WGS sequence"/>
</dbReference>